<sequence length="131" mass="14842">MEPTSSSVRKPTGNSGYRIGQLVKLVSERTPGTLLSNTKVNLREHVNAILVRFGEEKSCVEKERRSSDTLDSKSLESSQEEKNEKPAIVEYKSKIPYSVALVRDRSQGNMRKFIEIFKKLKINLSLCDLLL</sequence>
<name>A0ACC0CDV9_CATRO</name>
<accession>A0ACC0CDV9</accession>
<evidence type="ECO:0000313" key="1">
    <source>
        <dbReference type="EMBL" id="KAI5683134.1"/>
    </source>
</evidence>
<organism evidence="1 2">
    <name type="scientific">Catharanthus roseus</name>
    <name type="common">Madagascar periwinkle</name>
    <name type="synonym">Vinca rosea</name>
    <dbReference type="NCBI Taxonomy" id="4058"/>
    <lineage>
        <taxon>Eukaryota</taxon>
        <taxon>Viridiplantae</taxon>
        <taxon>Streptophyta</taxon>
        <taxon>Embryophyta</taxon>
        <taxon>Tracheophyta</taxon>
        <taxon>Spermatophyta</taxon>
        <taxon>Magnoliopsida</taxon>
        <taxon>eudicotyledons</taxon>
        <taxon>Gunneridae</taxon>
        <taxon>Pentapetalae</taxon>
        <taxon>asterids</taxon>
        <taxon>lamiids</taxon>
        <taxon>Gentianales</taxon>
        <taxon>Apocynaceae</taxon>
        <taxon>Rauvolfioideae</taxon>
        <taxon>Vinceae</taxon>
        <taxon>Catharanthinae</taxon>
        <taxon>Catharanthus</taxon>
    </lineage>
</organism>
<reference evidence="2" key="1">
    <citation type="journal article" date="2023" name="Nat. Plants">
        <title>Single-cell RNA sequencing provides a high-resolution roadmap for understanding the multicellular compartmentation of specialized metabolism.</title>
        <authorList>
            <person name="Sun S."/>
            <person name="Shen X."/>
            <person name="Li Y."/>
            <person name="Li Y."/>
            <person name="Wang S."/>
            <person name="Li R."/>
            <person name="Zhang H."/>
            <person name="Shen G."/>
            <person name="Guo B."/>
            <person name="Wei J."/>
            <person name="Xu J."/>
            <person name="St-Pierre B."/>
            <person name="Chen S."/>
            <person name="Sun C."/>
        </authorList>
    </citation>
    <scope>NUCLEOTIDE SEQUENCE [LARGE SCALE GENOMIC DNA]</scope>
</reference>
<dbReference type="Proteomes" id="UP001060085">
    <property type="component" value="Linkage Group LG01"/>
</dbReference>
<proteinExistence type="predicted"/>
<gene>
    <name evidence="1" type="ORF">M9H77_04362</name>
</gene>
<comment type="caution">
    <text evidence="1">The sequence shown here is derived from an EMBL/GenBank/DDBJ whole genome shotgun (WGS) entry which is preliminary data.</text>
</comment>
<keyword evidence="2" id="KW-1185">Reference proteome</keyword>
<evidence type="ECO:0000313" key="2">
    <source>
        <dbReference type="Proteomes" id="UP001060085"/>
    </source>
</evidence>
<dbReference type="EMBL" id="CM044701">
    <property type="protein sequence ID" value="KAI5683134.1"/>
    <property type="molecule type" value="Genomic_DNA"/>
</dbReference>
<protein>
    <submittedName>
        <fullName evidence="1">Uncharacterized protein</fullName>
    </submittedName>
</protein>